<comment type="caution">
    <text evidence="1">The sequence shown here is derived from an EMBL/GenBank/DDBJ whole genome shotgun (WGS) entry which is preliminary data.</text>
</comment>
<organism evidence="1 2">
    <name type="scientific">Cymbomonas tetramitiformis</name>
    <dbReference type="NCBI Taxonomy" id="36881"/>
    <lineage>
        <taxon>Eukaryota</taxon>
        <taxon>Viridiplantae</taxon>
        <taxon>Chlorophyta</taxon>
        <taxon>Pyramimonadophyceae</taxon>
        <taxon>Pyramimonadales</taxon>
        <taxon>Pyramimonadaceae</taxon>
        <taxon>Cymbomonas</taxon>
    </lineage>
</organism>
<dbReference type="AlphaFoldDB" id="A0AAE0BXR4"/>
<evidence type="ECO:0000313" key="1">
    <source>
        <dbReference type="EMBL" id="KAK3243949.1"/>
    </source>
</evidence>
<reference evidence="1 2" key="1">
    <citation type="journal article" date="2015" name="Genome Biol. Evol.">
        <title>Comparative Genomics of a Bacterivorous Green Alga Reveals Evolutionary Causalities and Consequences of Phago-Mixotrophic Mode of Nutrition.</title>
        <authorList>
            <person name="Burns J.A."/>
            <person name="Paasch A."/>
            <person name="Narechania A."/>
            <person name="Kim E."/>
        </authorList>
    </citation>
    <scope>NUCLEOTIDE SEQUENCE [LARGE SCALE GENOMIC DNA]</scope>
    <source>
        <strain evidence="1 2">PLY_AMNH</strain>
    </source>
</reference>
<gene>
    <name evidence="1" type="ORF">CYMTET_46422</name>
</gene>
<keyword evidence="2" id="KW-1185">Reference proteome</keyword>
<evidence type="ECO:0000313" key="2">
    <source>
        <dbReference type="Proteomes" id="UP001190700"/>
    </source>
</evidence>
<name>A0AAE0BXR4_9CHLO</name>
<accession>A0AAE0BXR4</accession>
<dbReference type="EMBL" id="LGRX02032499">
    <property type="protein sequence ID" value="KAK3243949.1"/>
    <property type="molecule type" value="Genomic_DNA"/>
</dbReference>
<protein>
    <submittedName>
        <fullName evidence="1">Uncharacterized protein</fullName>
    </submittedName>
</protein>
<sequence>MGLLEGPIAAKDPIPEDTAYAVRMRYYYVENAGSDPDMLRAYHPTLGVTDRSPLRDYPAEDIAAHVM</sequence>
<proteinExistence type="predicted"/>
<dbReference type="Proteomes" id="UP001190700">
    <property type="component" value="Unassembled WGS sequence"/>
</dbReference>